<feature type="compositionally biased region" description="Basic residues" evidence="1">
    <location>
        <begin position="443"/>
        <end position="454"/>
    </location>
</feature>
<feature type="compositionally biased region" description="Basic residues" evidence="1">
    <location>
        <begin position="359"/>
        <end position="369"/>
    </location>
</feature>
<gene>
    <name evidence="2" type="ORF">F511_25279</name>
</gene>
<keyword evidence="3" id="KW-1185">Reference proteome</keyword>
<organism evidence="2 3">
    <name type="scientific">Dorcoceras hygrometricum</name>
    <dbReference type="NCBI Taxonomy" id="472368"/>
    <lineage>
        <taxon>Eukaryota</taxon>
        <taxon>Viridiplantae</taxon>
        <taxon>Streptophyta</taxon>
        <taxon>Embryophyta</taxon>
        <taxon>Tracheophyta</taxon>
        <taxon>Spermatophyta</taxon>
        <taxon>Magnoliopsida</taxon>
        <taxon>eudicotyledons</taxon>
        <taxon>Gunneridae</taxon>
        <taxon>Pentapetalae</taxon>
        <taxon>asterids</taxon>
        <taxon>lamiids</taxon>
        <taxon>Lamiales</taxon>
        <taxon>Gesneriaceae</taxon>
        <taxon>Didymocarpoideae</taxon>
        <taxon>Trichosporeae</taxon>
        <taxon>Loxocarpinae</taxon>
        <taxon>Dorcoceras</taxon>
    </lineage>
</organism>
<dbReference type="EMBL" id="KQ998958">
    <property type="protein sequence ID" value="KZV42786.1"/>
    <property type="molecule type" value="Genomic_DNA"/>
</dbReference>
<evidence type="ECO:0000256" key="1">
    <source>
        <dbReference type="SAM" id="MobiDB-lite"/>
    </source>
</evidence>
<accession>A0A2Z7C7H7</accession>
<sequence>MAITAGAPQWIEKTRMEPGQFTAYCNRPKKDDKRSTERSKERSTERRRNISEKRHTRRTIVRCLLLRRATRTGRTQIQRQHQAAHPAKKFDFRHSSYSQSISMASAFIANAYQVHFESVLAIPDHEGMLNMFRALEANGLRGFLDCESVLYEKELESMIEVKRNLITVMNRRYLMKRSRCKKLHDIVSRFGCQRESTFPVACDCWCTRQRVALVFRCLGYVAVLGLTLESAGALAFSSIEICHSVSIRPDDVSSCVSSLSDVVWVVVLDSPYCGASFDSSFRGCGWLERNCEVAASFLRSCRPNTFADALNRAKGGKAGLLRQRGAQFVSLPARSPQEKPQIPPPPRFDIGGSSSGKKNFFKGKGKQFKRSGTSSSSSSNESKQQRAGQKSGDYCTKCGGRHITEQCRGVFGDQCYRQKGKHLLCIHSNHRFNIRVDKEGAKTFKKRSKDRRMRTRGDKRPSRKHDRKVLVAEESTKSWADTDSESSSSSSSSSDSEQEEVHCLMADQTSDDEVFDFSVVACDWISSSTTSLLTCVWMNSEATCWYLATAGLKPSADYDDVTDDVINAKPSDDSFLYNVASSLSLLFSSADSFLLNDDVTADVIYA</sequence>
<evidence type="ECO:0000313" key="2">
    <source>
        <dbReference type="EMBL" id="KZV42786.1"/>
    </source>
</evidence>
<dbReference type="AlphaFoldDB" id="A0A2Z7C7H7"/>
<feature type="region of interest" description="Disordered" evidence="1">
    <location>
        <begin position="437"/>
        <end position="502"/>
    </location>
</feature>
<reference evidence="2 3" key="1">
    <citation type="journal article" date="2015" name="Proc. Natl. Acad. Sci. U.S.A.">
        <title>The resurrection genome of Boea hygrometrica: A blueprint for survival of dehydration.</title>
        <authorList>
            <person name="Xiao L."/>
            <person name="Yang G."/>
            <person name="Zhang L."/>
            <person name="Yang X."/>
            <person name="Zhao S."/>
            <person name="Ji Z."/>
            <person name="Zhou Q."/>
            <person name="Hu M."/>
            <person name="Wang Y."/>
            <person name="Chen M."/>
            <person name="Xu Y."/>
            <person name="Jin H."/>
            <person name="Xiao X."/>
            <person name="Hu G."/>
            <person name="Bao F."/>
            <person name="Hu Y."/>
            <person name="Wan P."/>
            <person name="Li L."/>
            <person name="Deng X."/>
            <person name="Kuang T."/>
            <person name="Xiang C."/>
            <person name="Zhu J.K."/>
            <person name="Oliver M.J."/>
            <person name="He Y."/>
        </authorList>
    </citation>
    <scope>NUCLEOTIDE SEQUENCE [LARGE SCALE GENOMIC DNA]</scope>
    <source>
        <strain evidence="3">cv. XS01</strain>
    </source>
</reference>
<feature type="compositionally biased region" description="Low complexity" evidence="1">
    <location>
        <begin position="370"/>
        <end position="382"/>
    </location>
</feature>
<proteinExistence type="predicted"/>
<feature type="region of interest" description="Disordered" evidence="1">
    <location>
        <begin position="331"/>
        <end position="395"/>
    </location>
</feature>
<feature type="compositionally biased region" description="Basic and acidic residues" evidence="1">
    <location>
        <begin position="28"/>
        <end position="53"/>
    </location>
</feature>
<feature type="compositionally biased region" description="Low complexity" evidence="1">
    <location>
        <begin position="485"/>
        <end position="495"/>
    </location>
</feature>
<feature type="region of interest" description="Disordered" evidence="1">
    <location>
        <begin position="22"/>
        <end position="53"/>
    </location>
</feature>
<protein>
    <submittedName>
        <fullName evidence="2">Uncharacterized protein</fullName>
    </submittedName>
</protein>
<name>A0A2Z7C7H7_9LAMI</name>
<evidence type="ECO:0000313" key="3">
    <source>
        <dbReference type="Proteomes" id="UP000250235"/>
    </source>
</evidence>
<dbReference type="Proteomes" id="UP000250235">
    <property type="component" value="Unassembled WGS sequence"/>
</dbReference>